<dbReference type="GO" id="GO:0005886">
    <property type="term" value="C:plasma membrane"/>
    <property type="evidence" value="ECO:0007669"/>
    <property type="project" value="UniProtKB-SubCell"/>
</dbReference>
<dbReference type="PANTHER" id="PTHR42985:SF47">
    <property type="entry name" value="INTEGRAL MEMBRANE TRANSPORT PROTEIN"/>
    <property type="match status" value="1"/>
</dbReference>
<dbReference type="AlphaFoldDB" id="A0A1Q8C5J6"/>
<evidence type="ECO:0000256" key="12">
    <source>
        <dbReference type="SAM" id="Phobius"/>
    </source>
</evidence>
<dbReference type="Proteomes" id="UP000185596">
    <property type="component" value="Unassembled WGS sequence"/>
</dbReference>
<feature type="transmembrane region" description="Helical" evidence="12">
    <location>
        <begin position="277"/>
        <end position="302"/>
    </location>
</feature>
<evidence type="ECO:0000313" key="14">
    <source>
        <dbReference type="Proteomes" id="UP000185596"/>
    </source>
</evidence>
<evidence type="ECO:0000313" key="13">
    <source>
        <dbReference type="EMBL" id="OLF09616.1"/>
    </source>
</evidence>
<comment type="similarity">
    <text evidence="2 11">Belongs to the sodium:solute symporter (SSF) (TC 2.A.21) family.</text>
</comment>
<comment type="caution">
    <text evidence="13">The sequence shown here is derived from an EMBL/GenBank/DDBJ whole genome shotgun (WGS) entry which is preliminary data.</text>
</comment>
<keyword evidence="6 12" id="KW-1133">Transmembrane helix</keyword>
<evidence type="ECO:0000256" key="6">
    <source>
        <dbReference type="ARBA" id="ARBA00022989"/>
    </source>
</evidence>
<gene>
    <name evidence="13" type="ORF">BU204_32760</name>
</gene>
<keyword evidence="5 12" id="KW-0812">Transmembrane</keyword>
<dbReference type="GO" id="GO:0015293">
    <property type="term" value="F:symporter activity"/>
    <property type="evidence" value="ECO:0007669"/>
    <property type="project" value="TreeGrafter"/>
</dbReference>
<proteinExistence type="inferred from homology"/>
<feature type="transmembrane region" description="Helical" evidence="12">
    <location>
        <begin position="504"/>
        <end position="523"/>
    </location>
</feature>
<dbReference type="GO" id="GO:0006814">
    <property type="term" value="P:sodium ion transport"/>
    <property type="evidence" value="ECO:0007669"/>
    <property type="project" value="UniProtKB-KW"/>
</dbReference>
<accession>A0A1Q8C5J6</accession>
<evidence type="ECO:0000256" key="9">
    <source>
        <dbReference type="ARBA" id="ARBA00023136"/>
    </source>
</evidence>
<evidence type="ECO:0000256" key="7">
    <source>
        <dbReference type="ARBA" id="ARBA00023053"/>
    </source>
</evidence>
<feature type="transmembrane region" description="Helical" evidence="12">
    <location>
        <begin position="237"/>
        <end position="256"/>
    </location>
</feature>
<dbReference type="OrthoDB" id="9814523at2"/>
<feature type="transmembrane region" description="Helical" evidence="12">
    <location>
        <begin position="383"/>
        <end position="404"/>
    </location>
</feature>
<evidence type="ECO:0000256" key="2">
    <source>
        <dbReference type="ARBA" id="ARBA00006434"/>
    </source>
</evidence>
<dbReference type="Pfam" id="PF00474">
    <property type="entry name" value="SSF"/>
    <property type="match status" value="1"/>
</dbReference>
<dbReference type="RefSeq" id="WP_075129681.1">
    <property type="nucleotide sequence ID" value="NZ_MSIE01000083.1"/>
</dbReference>
<feature type="transmembrane region" description="Helical" evidence="12">
    <location>
        <begin position="160"/>
        <end position="184"/>
    </location>
</feature>
<dbReference type="InterPro" id="IPR038377">
    <property type="entry name" value="Na/Glc_symporter_sf"/>
</dbReference>
<protein>
    <submittedName>
        <fullName evidence="13">Sodium:solute symporter</fullName>
    </submittedName>
</protein>
<reference evidence="13 14" key="1">
    <citation type="submission" date="2016-12" db="EMBL/GenBank/DDBJ databases">
        <title>The draft genome sequence of Actinophytocola sp. 11-183.</title>
        <authorList>
            <person name="Wang W."/>
            <person name="Yuan L."/>
        </authorList>
    </citation>
    <scope>NUCLEOTIDE SEQUENCE [LARGE SCALE GENOMIC DNA]</scope>
    <source>
        <strain evidence="13 14">11-183</strain>
    </source>
</reference>
<organism evidence="13 14">
    <name type="scientific">Actinophytocola xanthii</name>
    <dbReference type="NCBI Taxonomy" id="1912961"/>
    <lineage>
        <taxon>Bacteria</taxon>
        <taxon>Bacillati</taxon>
        <taxon>Actinomycetota</taxon>
        <taxon>Actinomycetes</taxon>
        <taxon>Pseudonocardiales</taxon>
        <taxon>Pseudonocardiaceae</taxon>
    </lineage>
</organism>
<keyword evidence="4" id="KW-1003">Cell membrane</keyword>
<keyword evidence="7" id="KW-0915">Sodium</keyword>
<evidence type="ECO:0000256" key="10">
    <source>
        <dbReference type="ARBA" id="ARBA00023201"/>
    </source>
</evidence>
<evidence type="ECO:0000256" key="8">
    <source>
        <dbReference type="ARBA" id="ARBA00023065"/>
    </source>
</evidence>
<feature type="transmembrane region" description="Helical" evidence="12">
    <location>
        <begin position="6"/>
        <end position="23"/>
    </location>
</feature>
<feature type="transmembrane region" description="Helical" evidence="12">
    <location>
        <begin position="416"/>
        <end position="437"/>
    </location>
</feature>
<feature type="transmembrane region" description="Helical" evidence="12">
    <location>
        <begin position="43"/>
        <end position="66"/>
    </location>
</feature>
<dbReference type="Gene3D" id="1.20.1730.10">
    <property type="entry name" value="Sodium/glucose cotransporter"/>
    <property type="match status" value="1"/>
</dbReference>
<dbReference type="CDD" id="cd11493">
    <property type="entry name" value="SLC5sbd_NIS-like_u1"/>
    <property type="match status" value="1"/>
</dbReference>
<evidence type="ECO:0000256" key="3">
    <source>
        <dbReference type="ARBA" id="ARBA00022448"/>
    </source>
</evidence>
<evidence type="ECO:0000256" key="4">
    <source>
        <dbReference type="ARBA" id="ARBA00022475"/>
    </source>
</evidence>
<keyword evidence="3" id="KW-0813">Transport</keyword>
<dbReference type="STRING" id="1912961.BU204_32760"/>
<name>A0A1Q8C5J6_9PSEU</name>
<feature type="transmembrane region" description="Helical" evidence="12">
    <location>
        <begin position="446"/>
        <end position="467"/>
    </location>
</feature>
<feature type="transmembrane region" description="Helical" evidence="12">
    <location>
        <begin position="86"/>
        <end position="112"/>
    </location>
</feature>
<comment type="subcellular location">
    <subcellularLocation>
        <location evidence="1">Cell membrane</location>
        <topology evidence="1">Multi-pass membrane protein</topology>
    </subcellularLocation>
</comment>
<evidence type="ECO:0000256" key="5">
    <source>
        <dbReference type="ARBA" id="ARBA00022692"/>
    </source>
</evidence>
<dbReference type="PANTHER" id="PTHR42985">
    <property type="entry name" value="SODIUM-COUPLED MONOCARBOXYLATE TRANSPORTER"/>
    <property type="match status" value="1"/>
</dbReference>
<dbReference type="PROSITE" id="PS50283">
    <property type="entry name" value="NA_SOLUT_SYMP_3"/>
    <property type="match status" value="1"/>
</dbReference>
<keyword evidence="10" id="KW-0739">Sodium transport</keyword>
<feature type="transmembrane region" description="Helical" evidence="12">
    <location>
        <begin position="191"/>
        <end position="209"/>
    </location>
</feature>
<keyword evidence="14" id="KW-1185">Reference proteome</keyword>
<evidence type="ECO:0000256" key="11">
    <source>
        <dbReference type="RuleBase" id="RU362091"/>
    </source>
</evidence>
<keyword evidence="8" id="KW-0406">Ion transport</keyword>
<feature type="transmembrane region" description="Helical" evidence="12">
    <location>
        <begin position="340"/>
        <end position="362"/>
    </location>
</feature>
<keyword evidence="9 12" id="KW-0472">Membrane</keyword>
<dbReference type="EMBL" id="MSIE01000083">
    <property type="protein sequence ID" value="OLF09616.1"/>
    <property type="molecule type" value="Genomic_DNA"/>
</dbReference>
<sequence>MRALDVAIIVLFLVGMPLLGVLIGGRQKSATDYFISERKISWWVVCVSVVSAETSTLTVLSVPVVAYLAPAQAGGMTYLTLAFGYIVGRIIVSFVLLPRYVAGELVTAYAFLGKRYGDGMRATASVTFQFTRLLADGIRLFATAIPIKVVLASYGINASYWVIVAVLGVAMVFYTFVGGVRAVVWVDAIQMLWYVLGGIIVVIALAGSLPDGWFGDAMDANKFQLFDFSSNALTGSFPFIAAFFGGAMLSMASHGVDQLIVQRLMSTRDVKAAQKALVTSGVVVLLQFAFFLVIGIMLWAFYAAAVPTDPTADGGLGLGNKDELFANFIVTELPSGLSGFVIAGILAAALSSSLGALASATVTDVYETVSRRTLSDDDRLRLGRIWTVVWAGLLIICAGLFATANKTTADPIVVQALGITGYTYGALLGAFLLGLIVKRANQADGIIAFVTTVAVMTFVILGVKFLGPSAAEDPVANGYGEWDSITIDFSAAAPAEGVRTLVSWWYTPLGVALTLIVGGLLALRHRDRPEPPAREQVAAKAA</sequence>
<dbReference type="InterPro" id="IPR051163">
    <property type="entry name" value="Sodium:Solute_Symporter_SSF"/>
</dbReference>
<dbReference type="InterPro" id="IPR001734">
    <property type="entry name" value="Na/solute_symporter"/>
</dbReference>
<evidence type="ECO:0000256" key="1">
    <source>
        <dbReference type="ARBA" id="ARBA00004651"/>
    </source>
</evidence>